<name>A0A9X8EFQ0_PSEPU</name>
<sequence>MRGSIQSANYTPKSPCAKHGAGWKLDLDAGDFEINGPDIQLGSLPSEPQMATVTVGEWAESDLPGNAIERYKFIGDQVMKIPAEHRDSAEFSTEDISFDRDGSDIRTRLTYERPETVDEASARVQARMGASIKLEKGKLTVSHGGVTRVVISGLDQPFVVEGGQTYISEEFLDEGSIGLSAELQSQSDLLSALAASIQAVNFKITDPADQIRQVIRDELKPGGMLHRN</sequence>
<comment type="caution">
    <text evidence="1">The sequence shown here is derived from an EMBL/GenBank/DDBJ whole genome shotgun (WGS) entry which is preliminary data.</text>
</comment>
<proteinExistence type="predicted"/>
<dbReference type="RefSeq" id="WP_123753182.1">
    <property type="nucleotide sequence ID" value="NZ_RJUR01000014.1"/>
</dbReference>
<reference evidence="1 2" key="1">
    <citation type="submission" date="2018-11" db="EMBL/GenBank/DDBJ databases">
        <title>Genomic analyses of the natural microbiome of Caenorhabditis elegans.</title>
        <authorList>
            <person name="Samuel B."/>
        </authorList>
    </citation>
    <scope>NUCLEOTIDE SEQUENCE [LARGE SCALE GENOMIC DNA]</scope>
    <source>
        <strain evidence="1 2">BIGb0473</strain>
    </source>
</reference>
<evidence type="ECO:0000313" key="1">
    <source>
        <dbReference type="EMBL" id="ROQ49114.1"/>
    </source>
</evidence>
<protein>
    <recommendedName>
        <fullName evidence="3">DUF1983 domain-containing protein</fullName>
    </recommendedName>
</protein>
<dbReference type="AlphaFoldDB" id="A0A9X8EFQ0"/>
<dbReference type="EMBL" id="RJUR01000014">
    <property type="protein sequence ID" value="ROQ49114.1"/>
    <property type="molecule type" value="Genomic_DNA"/>
</dbReference>
<dbReference type="Proteomes" id="UP000269115">
    <property type="component" value="Unassembled WGS sequence"/>
</dbReference>
<gene>
    <name evidence="1" type="ORF">EDF85_3423</name>
</gene>
<evidence type="ECO:0000313" key="2">
    <source>
        <dbReference type="Proteomes" id="UP000269115"/>
    </source>
</evidence>
<organism evidence="1 2">
    <name type="scientific">Pseudomonas putida</name>
    <name type="common">Arthrobacter siderocapsulatus</name>
    <dbReference type="NCBI Taxonomy" id="303"/>
    <lineage>
        <taxon>Bacteria</taxon>
        <taxon>Pseudomonadati</taxon>
        <taxon>Pseudomonadota</taxon>
        <taxon>Gammaproteobacteria</taxon>
        <taxon>Pseudomonadales</taxon>
        <taxon>Pseudomonadaceae</taxon>
        <taxon>Pseudomonas</taxon>
    </lineage>
</organism>
<accession>A0A9X8EFQ0</accession>
<evidence type="ECO:0008006" key="3">
    <source>
        <dbReference type="Google" id="ProtNLM"/>
    </source>
</evidence>